<sequence>MTDANVSEKQPNPSASRSGEQTVRLGAAHGDGQLIGSFFSRPKIGRSSQDEIIVEPEFPADQASEAYYPPATWLDAMQPYHYEGAIPDRNSTFDADDNGLYRMHLAEVA</sequence>
<comment type="caution">
    <text evidence="2">The sequence shown here is derived from an EMBL/GenBank/DDBJ whole genome shotgun (WGS) entry which is preliminary data.</text>
</comment>
<keyword evidence="3" id="KW-1185">Reference proteome</keyword>
<feature type="region of interest" description="Disordered" evidence="1">
    <location>
        <begin position="1"/>
        <end position="27"/>
    </location>
</feature>
<accession>A0ABU0ID33</accession>
<organism evidence="2 3">
    <name type="scientific">Rhizobium paknamense</name>
    <dbReference type="NCBI Taxonomy" id="1206817"/>
    <lineage>
        <taxon>Bacteria</taxon>
        <taxon>Pseudomonadati</taxon>
        <taxon>Pseudomonadota</taxon>
        <taxon>Alphaproteobacteria</taxon>
        <taxon>Hyphomicrobiales</taxon>
        <taxon>Rhizobiaceae</taxon>
        <taxon>Rhizobium/Agrobacterium group</taxon>
        <taxon>Rhizobium</taxon>
    </lineage>
</organism>
<gene>
    <name evidence="2" type="ORF">QO005_001862</name>
</gene>
<reference evidence="2 3" key="1">
    <citation type="submission" date="2023-07" db="EMBL/GenBank/DDBJ databases">
        <title>Genomic Encyclopedia of Type Strains, Phase IV (KMG-IV): sequencing the most valuable type-strain genomes for metagenomic binning, comparative biology and taxonomic classification.</title>
        <authorList>
            <person name="Goeker M."/>
        </authorList>
    </citation>
    <scope>NUCLEOTIDE SEQUENCE [LARGE SCALE GENOMIC DNA]</scope>
    <source>
        <strain evidence="2 3">DSM 100301</strain>
    </source>
</reference>
<dbReference type="EMBL" id="JAUSWH010000004">
    <property type="protein sequence ID" value="MDQ0455528.1"/>
    <property type="molecule type" value="Genomic_DNA"/>
</dbReference>
<name>A0ABU0ID33_9HYPH</name>
<protein>
    <submittedName>
        <fullName evidence="2">Uncharacterized protein</fullName>
    </submittedName>
</protein>
<evidence type="ECO:0000313" key="2">
    <source>
        <dbReference type="EMBL" id="MDQ0455528.1"/>
    </source>
</evidence>
<dbReference type="RefSeq" id="WP_307157705.1">
    <property type="nucleotide sequence ID" value="NZ_JAUSWH010000004.1"/>
</dbReference>
<evidence type="ECO:0000256" key="1">
    <source>
        <dbReference type="SAM" id="MobiDB-lite"/>
    </source>
</evidence>
<feature type="compositionally biased region" description="Polar residues" evidence="1">
    <location>
        <begin position="1"/>
        <end position="21"/>
    </location>
</feature>
<proteinExistence type="predicted"/>
<evidence type="ECO:0000313" key="3">
    <source>
        <dbReference type="Proteomes" id="UP001235269"/>
    </source>
</evidence>
<dbReference type="Proteomes" id="UP001235269">
    <property type="component" value="Unassembled WGS sequence"/>
</dbReference>